<keyword evidence="1" id="KW-0812">Transmembrane</keyword>
<proteinExistence type="predicted"/>
<evidence type="ECO:0000313" key="2">
    <source>
        <dbReference type="EMBL" id="QRR01712.1"/>
    </source>
</evidence>
<dbReference type="RefSeq" id="WP_204655609.1">
    <property type="nucleotide sequence ID" value="NZ_CP056775.1"/>
</dbReference>
<reference evidence="2 3" key="1">
    <citation type="submission" date="2020-06" db="EMBL/GenBank/DDBJ databases">
        <title>Dyadobacter sandarakinus sp. nov., isolated from the soil of the Arctic Yellow River Station.</title>
        <authorList>
            <person name="Zhang Y."/>
            <person name="Peng F."/>
        </authorList>
    </citation>
    <scope>NUCLEOTIDE SEQUENCE [LARGE SCALE GENOMIC DNA]</scope>
    <source>
        <strain evidence="2 3">Q3-56</strain>
    </source>
</reference>
<evidence type="ECO:0000313" key="3">
    <source>
        <dbReference type="Proteomes" id="UP000612680"/>
    </source>
</evidence>
<organism evidence="2 3">
    <name type="scientific">Dyadobacter sandarakinus</name>
    <dbReference type="NCBI Taxonomy" id="2747268"/>
    <lineage>
        <taxon>Bacteria</taxon>
        <taxon>Pseudomonadati</taxon>
        <taxon>Bacteroidota</taxon>
        <taxon>Cytophagia</taxon>
        <taxon>Cytophagales</taxon>
        <taxon>Spirosomataceae</taxon>
        <taxon>Dyadobacter</taxon>
    </lineage>
</organism>
<gene>
    <name evidence="2" type="ORF">HWI92_12725</name>
</gene>
<name>A0ABX7I6I9_9BACT</name>
<feature type="transmembrane region" description="Helical" evidence="1">
    <location>
        <begin position="6"/>
        <end position="28"/>
    </location>
</feature>
<keyword evidence="1" id="KW-0472">Membrane</keyword>
<keyword evidence="3" id="KW-1185">Reference proteome</keyword>
<accession>A0ABX7I6I9</accession>
<dbReference type="Pfam" id="PF25589">
    <property type="entry name" value="DUF7935"/>
    <property type="match status" value="1"/>
</dbReference>
<protein>
    <recommendedName>
        <fullName evidence="4">LemA family protein</fullName>
    </recommendedName>
</protein>
<evidence type="ECO:0008006" key="4">
    <source>
        <dbReference type="Google" id="ProtNLM"/>
    </source>
</evidence>
<keyword evidence="1" id="KW-1133">Transmembrane helix</keyword>
<sequence>MDYLWLLIVLLIAVAVIYGTYLTITTVAEKIFEKQRWEIRSKNVEITLPLRLQAYERMCIFLERISPNNLLLRTTVTATSAVELQEIVLMEIRNEYNHNVAQQLYMSQGAWEQVTAAMNETVAAINQAAAQVPAEAPAAELAKQIFAQIMGQEAQPVTRALGVLREEIRMLF</sequence>
<dbReference type="Proteomes" id="UP000612680">
    <property type="component" value="Chromosome"/>
</dbReference>
<dbReference type="EMBL" id="CP056775">
    <property type="protein sequence ID" value="QRR01712.1"/>
    <property type="molecule type" value="Genomic_DNA"/>
</dbReference>
<dbReference type="InterPro" id="IPR057695">
    <property type="entry name" value="DUF7935"/>
</dbReference>
<evidence type="ECO:0000256" key="1">
    <source>
        <dbReference type="SAM" id="Phobius"/>
    </source>
</evidence>